<feature type="compositionally biased region" description="Basic and acidic residues" evidence="1">
    <location>
        <begin position="10"/>
        <end position="27"/>
    </location>
</feature>
<accession>A0A9Q0MJM3</accession>
<organism evidence="2 3">
    <name type="scientific">Pseudolycoriella hygida</name>
    <dbReference type="NCBI Taxonomy" id="35572"/>
    <lineage>
        <taxon>Eukaryota</taxon>
        <taxon>Metazoa</taxon>
        <taxon>Ecdysozoa</taxon>
        <taxon>Arthropoda</taxon>
        <taxon>Hexapoda</taxon>
        <taxon>Insecta</taxon>
        <taxon>Pterygota</taxon>
        <taxon>Neoptera</taxon>
        <taxon>Endopterygota</taxon>
        <taxon>Diptera</taxon>
        <taxon>Nematocera</taxon>
        <taxon>Sciaroidea</taxon>
        <taxon>Sciaridae</taxon>
        <taxon>Pseudolycoriella</taxon>
    </lineage>
</organism>
<evidence type="ECO:0000256" key="1">
    <source>
        <dbReference type="SAM" id="MobiDB-lite"/>
    </source>
</evidence>
<feature type="region of interest" description="Disordered" evidence="1">
    <location>
        <begin position="1"/>
        <end position="65"/>
    </location>
</feature>
<dbReference type="AlphaFoldDB" id="A0A9Q0MJM3"/>
<sequence length="65" mass="7196">MPVKENQNTEPKDDNKKLESAVNHSEENVAVTEEPPPFFDMGRATTSNGTDSSDQLDADTDADWK</sequence>
<name>A0A9Q0MJM3_9DIPT</name>
<dbReference type="EMBL" id="WJQU01002624">
    <property type="protein sequence ID" value="KAJ6632648.1"/>
    <property type="molecule type" value="Genomic_DNA"/>
</dbReference>
<protein>
    <submittedName>
        <fullName evidence="2">Uncharacterized protein</fullName>
    </submittedName>
</protein>
<feature type="compositionally biased region" description="Polar residues" evidence="1">
    <location>
        <begin position="44"/>
        <end position="53"/>
    </location>
</feature>
<proteinExistence type="predicted"/>
<comment type="caution">
    <text evidence="2">The sequence shown here is derived from an EMBL/GenBank/DDBJ whole genome shotgun (WGS) entry which is preliminary data.</text>
</comment>
<dbReference type="Proteomes" id="UP001151699">
    <property type="component" value="Unassembled WGS sequence"/>
</dbReference>
<evidence type="ECO:0000313" key="3">
    <source>
        <dbReference type="Proteomes" id="UP001151699"/>
    </source>
</evidence>
<reference evidence="2" key="1">
    <citation type="submission" date="2022-07" db="EMBL/GenBank/DDBJ databases">
        <authorList>
            <person name="Trinca V."/>
            <person name="Uliana J.V.C."/>
            <person name="Torres T.T."/>
            <person name="Ward R.J."/>
            <person name="Monesi N."/>
        </authorList>
    </citation>
    <scope>NUCLEOTIDE SEQUENCE</scope>
    <source>
        <strain evidence="2">HSMRA1968</strain>
        <tissue evidence="2">Whole embryos</tissue>
    </source>
</reference>
<feature type="compositionally biased region" description="Acidic residues" evidence="1">
    <location>
        <begin position="54"/>
        <end position="65"/>
    </location>
</feature>
<evidence type="ECO:0000313" key="2">
    <source>
        <dbReference type="EMBL" id="KAJ6632648.1"/>
    </source>
</evidence>
<keyword evidence="3" id="KW-1185">Reference proteome</keyword>
<feature type="non-terminal residue" evidence="2">
    <location>
        <position position="65"/>
    </location>
</feature>
<gene>
    <name evidence="2" type="ORF">Bhyg_16570</name>
</gene>